<keyword evidence="2" id="KW-1185">Reference proteome</keyword>
<evidence type="ECO:0000313" key="1">
    <source>
        <dbReference type="EMBL" id="OWV29437.1"/>
    </source>
</evidence>
<dbReference type="RefSeq" id="WP_088700324.1">
    <property type="nucleotide sequence ID" value="NZ_JPUA01000032.1"/>
</dbReference>
<sequence length="140" mass="15554">MSEAAQFWELKPTAAEILNDVKARKIQEINAAYVATITPLVKEYPEIEQATWLAQESEARAYLAWHDNHQGGAPATPVLDNILLGRNGEDGTETLRDLSLAVLENADVFTQAQQLTGKRQRLVKAVRAAEAVEEIELISW</sequence>
<evidence type="ECO:0008006" key="3">
    <source>
        <dbReference type="Google" id="ProtNLM"/>
    </source>
</evidence>
<reference evidence="1 2" key="1">
    <citation type="submission" date="2014-08" db="EMBL/GenBank/DDBJ databases">
        <title>Draft genome sequence of a novel L-asparaginase producing marine bacterium, Halomonas campaniensis.</title>
        <authorList>
            <person name="Sundarakrishnan B."/>
            <person name="Moushumi Priya A."/>
            <person name="Raman G."/>
            <person name="Sakthivel N."/>
            <person name="Park S."/>
            <person name="Jayachandran S."/>
        </authorList>
    </citation>
    <scope>NUCLEOTIDE SEQUENCE [LARGE SCALE GENOMIC DNA]</scope>
    <source>
        <strain evidence="1 2">SK03</strain>
    </source>
</reference>
<comment type="caution">
    <text evidence="1">The sequence shown here is derived from an EMBL/GenBank/DDBJ whole genome shotgun (WGS) entry which is preliminary data.</text>
</comment>
<evidence type="ECO:0000313" key="2">
    <source>
        <dbReference type="Proteomes" id="UP000197334"/>
    </source>
</evidence>
<proteinExistence type="predicted"/>
<accession>A0A246RZP0</accession>
<protein>
    <recommendedName>
        <fullName evidence="3">DUF4376 domain-containing protein</fullName>
    </recommendedName>
</protein>
<gene>
    <name evidence="1" type="ORF">JI62_11515</name>
</gene>
<dbReference type="OrthoDB" id="6169346at2"/>
<organism evidence="1 2">
    <name type="scientific">Halomonas campaniensis</name>
    <dbReference type="NCBI Taxonomy" id="213554"/>
    <lineage>
        <taxon>Bacteria</taxon>
        <taxon>Pseudomonadati</taxon>
        <taxon>Pseudomonadota</taxon>
        <taxon>Gammaproteobacteria</taxon>
        <taxon>Oceanospirillales</taxon>
        <taxon>Halomonadaceae</taxon>
        <taxon>Halomonas</taxon>
    </lineage>
</organism>
<dbReference type="AlphaFoldDB" id="A0A246RZP0"/>
<dbReference type="Proteomes" id="UP000197334">
    <property type="component" value="Unassembled WGS sequence"/>
</dbReference>
<name>A0A246RZP0_9GAMM</name>
<dbReference type="EMBL" id="JPUA01000032">
    <property type="protein sequence ID" value="OWV29437.1"/>
    <property type="molecule type" value="Genomic_DNA"/>
</dbReference>